<evidence type="ECO:0000313" key="3">
    <source>
        <dbReference type="Proteomes" id="UP000824120"/>
    </source>
</evidence>
<dbReference type="PANTHER" id="PTHR48449">
    <property type="entry name" value="DUF1985 DOMAIN-CONTAINING PROTEIN"/>
    <property type="match status" value="1"/>
</dbReference>
<feature type="domain" description="DUF1985" evidence="1">
    <location>
        <begin position="44"/>
        <end position="99"/>
    </location>
</feature>
<evidence type="ECO:0000259" key="1">
    <source>
        <dbReference type="Pfam" id="PF09331"/>
    </source>
</evidence>
<keyword evidence="3" id="KW-1185">Reference proteome</keyword>
<feature type="non-terminal residue" evidence="2">
    <location>
        <position position="1"/>
    </location>
</feature>
<dbReference type="PANTHER" id="PTHR48449:SF1">
    <property type="entry name" value="DUF1985 DOMAIN-CONTAINING PROTEIN"/>
    <property type="match status" value="1"/>
</dbReference>
<gene>
    <name evidence="2" type="ORF">H5410_051323</name>
</gene>
<dbReference type="Pfam" id="PF09331">
    <property type="entry name" value="DUF1985"/>
    <property type="match status" value="1"/>
</dbReference>
<name>A0A9J5X0M0_SOLCO</name>
<proteinExistence type="predicted"/>
<sequence>MSKLQERFQQFFKQTPFGVFYELRHIKIQCQLLRHLLLIETKNVRDDMFIVKINGTILRFGIKEFAAVTGLKCGLLSDFVLNSFISNRLIQKYFGKMTKMLTSLSSKTNIPKLYFDLVESGQYVTFPWGTECFRLTLKSCSRKLGNNPTSFKFSEFHLSLQIWFYECCHPFDNTAAIHVANGTPRIFNWKTSDEIIFLEDFKNTIFKTYGNHVDKHMIELKAYVDNSTKFIIDETRSSRDQPTQTSKKEEFDIIGIK</sequence>
<reference evidence="2 3" key="1">
    <citation type="submission" date="2020-09" db="EMBL/GenBank/DDBJ databases">
        <title>De no assembly of potato wild relative species, Solanum commersonii.</title>
        <authorList>
            <person name="Cho K."/>
        </authorList>
    </citation>
    <scope>NUCLEOTIDE SEQUENCE [LARGE SCALE GENOMIC DNA]</scope>
    <source>
        <strain evidence="2">LZ3.2</strain>
        <tissue evidence="2">Leaf</tissue>
    </source>
</reference>
<dbReference type="AlphaFoldDB" id="A0A9J5X0M0"/>
<evidence type="ECO:0000313" key="2">
    <source>
        <dbReference type="EMBL" id="KAG5580696.1"/>
    </source>
</evidence>
<dbReference type="EMBL" id="JACXVP010000010">
    <property type="protein sequence ID" value="KAG5580696.1"/>
    <property type="molecule type" value="Genomic_DNA"/>
</dbReference>
<organism evidence="2 3">
    <name type="scientific">Solanum commersonii</name>
    <name type="common">Commerson's wild potato</name>
    <name type="synonym">Commerson's nightshade</name>
    <dbReference type="NCBI Taxonomy" id="4109"/>
    <lineage>
        <taxon>Eukaryota</taxon>
        <taxon>Viridiplantae</taxon>
        <taxon>Streptophyta</taxon>
        <taxon>Embryophyta</taxon>
        <taxon>Tracheophyta</taxon>
        <taxon>Spermatophyta</taxon>
        <taxon>Magnoliopsida</taxon>
        <taxon>eudicotyledons</taxon>
        <taxon>Gunneridae</taxon>
        <taxon>Pentapetalae</taxon>
        <taxon>asterids</taxon>
        <taxon>lamiids</taxon>
        <taxon>Solanales</taxon>
        <taxon>Solanaceae</taxon>
        <taxon>Solanoideae</taxon>
        <taxon>Solaneae</taxon>
        <taxon>Solanum</taxon>
    </lineage>
</organism>
<comment type="caution">
    <text evidence="2">The sequence shown here is derived from an EMBL/GenBank/DDBJ whole genome shotgun (WGS) entry which is preliminary data.</text>
</comment>
<accession>A0A9J5X0M0</accession>
<dbReference type="OrthoDB" id="1301943at2759"/>
<protein>
    <recommendedName>
        <fullName evidence="1">DUF1985 domain-containing protein</fullName>
    </recommendedName>
</protein>
<dbReference type="Proteomes" id="UP000824120">
    <property type="component" value="Chromosome 10"/>
</dbReference>
<dbReference type="InterPro" id="IPR015410">
    <property type="entry name" value="DUF1985"/>
</dbReference>